<keyword evidence="1" id="KW-0472">Membrane</keyword>
<feature type="transmembrane region" description="Helical" evidence="1">
    <location>
        <begin position="40"/>
        <end position="59"/>
    </location>
</feature>
<dbReference type="RefSeq" id="WP_065997466.1">
    <property type="nucleotide sequence ID" value="NZ_MDEO01000029.1"/>
</dbReference>
<sequence length="61" mass="6348">MIVVAIVVALSVFAGFYFPYSLIAIFLLDILRGLAPPGTELLALATSAIVTLLLAGTLAKN</sequence>
<keyword evidence="1" id="KW-1133">Transmembrane helix</keyword>
<dbReference type="Proteomes" id="UP000094412">
    <property type="component" value="Unassembled WGS sequence"/>
</dbReference>
<name>A0A1C2E117_9HYPH</name>
<comment type="caution">
    <text evidence="2">The sequence shown here is derived from an EMBL/GenBank/DDBJ whole genome shotgun (WGS) entry which is preliminary data.</text>
</comment>
<organism evidence="2 3">
    <name type="scientific">Mesorhizobium hungaricum</name>
    <dbReference type="NCBI Taxonomy" id="1566387"/>
    <lineage>
        <taxon>Bacteria</taxon>
        <taxon>Pseudomonadati</taxon>
        <taxon>Pseudomonadota</taxon>
        <taxon>Alphaproteobacteria</taxon>
        <taxon>Hyphomicrobiales</taxon>
        <taxon>Phyllobacteriaceae</taxon>
        <taxon>Mesorhizobium</taxon>
    </lineage>
</organism>
<keyword evidence="1" id="KW-0812">Transmembrane</keyword>
<evidence type="ECO:0000313" key="3">
    <source>
        <dbReference type="Proteomes" id="UP000094412"/>
    </source>
</evidence>
<reference evidence="2 3" key="1">
    <citation type="submission" date="2016-08" db="EMBL/GenBank/DDBJ databases">
        <title>Whole genome sequence of Mesorhizobium sp. strain UASWS1009 isolated from industrial sewage.</title>
        <authorList>
            <person name="Crovadore J."/>
            <person name="Calmin G."/>
            <person name="Chablais R."/>
            <person name="Cochard B."/>
            <person name="Lefort F."/>
        </authorList>
    </citation>
    <scope>NUCLEOTIDE SEQUENCE [LARGE SCALE GENOMIC DNA]</scope>
    <source>
        <strain evidence="2 3">UASWS1009</strain>
    </source>
</reference>
<feature type="transmembrane region" description="Helical" evidence="1">
    <location>
        <begin position="6"/>
        <end position="28"/>
    </location>
</feature>
<protein>
    <submittedName>
        <fullName evidence="2">Uncharacterized protein</fullName>
    </submittedName>
</protein>
<proteinExistence type="predicted"/>
<keyword evidence="3" id="KW-1185">Reference proteome</keyword>
<dbReference type="AlphaFoldDB" id="A0A1C2E117"/>
<evidence type="ECO:0000256" key="1">
    <source>
        <dbReference type="SAM" id="Phobius"/>
    </source>
</evidence>
<accession>A0A1C2E117</accession>
<evidence type="ECO:0000313" key="2">
    <source>
        <dbReference type="EMBL" id="OCX20623.1"/>
    </source>
</evidence>
<gene>
    <name evidence="2" type="ORF">QV13_08020</name>
</gene>
<dbReference type="EMBL" id="MDEO01000029">
    <property type="protein sequence ID" value="OCX20623.1"/>
    <property type="molecule type" value="Genomic_DNA"/>
</dbReference>